<evidence type="ECO:0000313" key="12">
    <source>
        <dbReference type="EMBL" id="AWR86735.1"/>
    </source>
</evidence>
<dbReference type="EMBL" id="CP021131">
    <property type="protein sequence ID" value="AWR88050.1"/>
    <property type="molecule type" value="Genomic_DNA"/>
</dbReference>
<keyword evidence="17" id="KW-0614">Plasmid</keyword>
<dbReference type="Proteomes" id="UP000263013">
    <property type="component" value="Plasmid pMtWR-220"/>
</dbReference>
<evidence type="ECO:0000313" key="8">
    <source>
        <dbReference type="EMBL" id="AWR86190.1"/>
    </source>
</evidence>
<proteinExistence type="predicted"/>
<dbReference type="EMBL" id="CP021130">
    <property type="protein sequence ID" value="AWR86972.1"/>
    <property type="molecule type" value="Genomic_DNA"/>
</dbReference>
<evidence type="ECO:0000313" key="3">
    <source>
        <dbReference type="EMBL" id="AWR85572.1"/>
    </source>
</evidence>
<organism evidence="5 18">
    <name type="scientific">Meiothermus taiwanensis WR-220</name>
    <dbReference type="NCBI Taxonomy" id="1339250"/>
    <lineage>
        <taxon>Bacteria</taxon>
        <taxon>Thermotogati</taxon>
        <taxon>Deinococcota</taxon>
        <taxon>Deinococci</taxon>
        <taxon>Thermales</taxon>
        <taxon>Thermaceae</taxon>
        <taxon>Meiothermus</taxon>
    </lineage>
</organism>
<accession>A0ABM6WG87</accession>
<dbReference type="EMBL" id="CP021130">
    <property type="protein sequence ID" value="AWR85572.1"/>
    <property type="molecule type" value="Genomic_DNA"/>
</dbReference>
<dbReference type="InterPro" id="IPR001584">
    <property type="entry name" value="Integrase_cat-core"/>
</dbReference>
<dbReference type="EMBL" id="CP021130">
    <property type="protein sequence ID" value="AWR86830.1"/>
    <property type="molecule type" value="Genomic_DNA"/>
</dbReference>
<evidence type="ECO:0000313" key="7">
    <source>
        <dbReference type="EMBL" id="AWR86139.1"/>
    </source>
</evidence>
<evidence type="ECO:0000313" key="10">
    <source>
        <dbReference type="EMBL" id="AWR86301.1"/>
    </source>
</evidence>
<dbReference type="EMBL" id="CP021130">
    <property type="protein sequence ID" value="AWR86559.1"/>
    <property type="molecule type" value="Genomic_DNA"/>
</dbReference>
<dbReference type="EMBL" id="CP021130">
    <property type="protein sequence ID" value="AWR86301.1"/>
    <property type="molecule type" value="Genomic_DNA"/>
</dbReference>
<evidence type="ECO:0000313" key="18">
    <source>
        <dbReference type="Proteomes" id="UP000263013"/>
    </source>
</evidence>
<feature type="domain" description="Integrase catalytic" evidence="1">
    <location>
        <begin position="179"/>
        <end position="339"/>
    </location>
</feature>
<dbReference type="Gene3D" id="3.30.420.10">
    <property type="entry name" value="Ribonuclease H-like superfamily/Ribonuclease H"/>
    <property type="match status" value="1"/>
</dbReference>
<evidence type="ECO:0000313" key="17">
    <source>
        <dbReference type="EMBL" id="AWR88050.1"/>
    </source>
</evidence>
<evidence type="ECO:0000313" key="13">
    <source>
        <dbReference type="EMBL" id="AWR86830.1"/>
    </source>
</evidence>
<geneLocation type="plasmid" evidence="17 18">
    <name>pMtWR-220</name>
</geneLocation>
<dbReference type="InterPro" id="IPR012337">
    <property type="entry name" value="RNaseH-like_sf"/>
</dbReference>
<sequence length="350" mass="40221">MQLTTVGKPLLKAANQASQLEQAGAGDPVVAERLRKLKLVETLRKKKVPWDEVQKLVGISKATYHRWKKRLEEQDLAGLKPKSRKPRKLRRKVHWKPDVLIRIERLRKQNPTWGRWRIGQRLHREGYTLSERTVGRILSYLERSGRVEPVSAFLARNRKARLRRKSQRPYARRKPAEYTALRPGDLVQVDTLWVDLGDGTGLRQFTAVDTVSRWGTAGVYSRASAKTALDFLQQLVRRCPCVIRAIQVDGGSEFMAEFEEGCRVLGIELFVLPPRSPKLNGMVERLQRTFRDEFYTRALPLGIEAIQGELEGYLEHYNLHRPHMALGGLAPVEYLAKLQEVSVPLESQMY</sequence>
<dbReference type="Pfam" id="PF13565">
    <property type="entry name" value="HTH_32"/>
    <property type="match status" value="1"/>
</dbReference>
<dbReference type="PANTHER" id="PTHR47515:SF2">
    <property type="entry name" value="INTEGRASE CORE DOMAIN PROTEIN"/>
    <property type="match status" value="1"/>
</dbReference>
<evidence type="ECO:0000313" key="15">
    <source>
        <dbReference type="EMBL" id="AWR87560.1"/>
    </source>
</evidence>
<evidence type="ECO:0000313" key="4">
    <source>
        <dbReference type="EMBL" id="AWR85759.1"/>
    </source>
</evidence>
<evidence type="ECO:0000259" key="1">
    <source>
        <dbReference type="PROSITE" id="PS50994"/>
    </source>
</evidence>
<dbReference type="EMBL" id="CP021130">
    <property type="protein sequence ID" value="AWR86735.1"/>
    <property type="molecule type" value="Genomic_DNA"/>
</dbReference>
<dbReference type="EMBL" id="CP021130">
    <property type="protein sequence ID" value="AWR86190.1"/>
    <property type="molecule type" value="Genomic_DNA"/>
</dbReference>
<evidence type="ECO:0000313" key="14">
    <source>
        <dbReference type="EMBL" id="AWR86972.1"/>
    </source>
</evidence>
<evidence type="ECO:0000313" key="5">
    <source>
        <dbReference type="EMBL" id="AWR85888.1"/>
    </source>
</evidence>
<dbReference type="EMBL" id="CP021130">
    <property type="protein sequence ID" value="AWR87821.1"/>
    <property type="molecule type" value="Genomic_DNA"/>
</dbReference>
<dbReference type="EMBL" id="CP021130">
    <property type="protein sequence ID" value="AWR85888.1"/>
    <property type="molecule type" value="Genomic_DNA"/>
</dbReference>
<evidence type="ECO:0000313" key="16">
    <source>
        <dbReference type="EMBL" id="AWR87821.1"/>
    </source>
</evidence>
<dbReference type="EMBL" id="CP021130">
    <property type="protein sequence ID" value="AWR85759.1"/>
    <property type="molecule type" value="Genomic_DNA"/>
</dbReference>
<reference evidence="5 18" key="1">
    <citation type="submission" date="2017-05" db="EMBL/GenBank/DDBJ databases">
        <title>Complete genome sequence of Meiothermus taiwanensis WR-220.</title>
        <authorList>
            <person name="Wu W.-L."/>
            <person name="Lo W.-S."/>
            <person name="Kuo C.-H."/>
            <person name="Wu S.-H."/>
        </authorList>
    </citation>
    <scope>NUCLEOTIDE SEQUENCE [LARGE SCALE GENOMIC DNA]</scope>
    <source>
        <strain evidence="5 18">WR-220</strain>
        <plasmid evidence="17 18">pMtWR-220</plasmid>
    </source>
</reference>
<dbReference type="InterPro" id="IPR009057">
    <property type="entry name" value="Homeodomain-like_sf"/>
</dbReference>
<dbReference type="EMBL" id="CP021130">
    <property type="protein sequence ID" value="AWR87560.1"/>
    <property type="molecule type" value="Genomic_DNA"/>
</dbReference>
<dbReference type="Pfam" id="PF13683">
    <property type="entry name" value="rve_3"/>
    <property type="match status" value="1"/>
</dbReference>
<dbReference type="Proteomes" id="UP000263013">
    <property type="component" value="Chromosome"/>
</dbReference>
<name>A0ABM6WG87_9DEIN</name>
<dbReference type="InterPro" id="IPR036397">
    <property type="entry name" value="RNaseH_sf"/>
</dbReference>
<evidence type="ECO:0000313" key="6">
    <source>
        <dbReference type="EMBL" id="AWR86021.1"/>
    </source>
</evidence>
<evidence type="ECO:0000313" key="9">
    <source>
        <dbReference type="EMBL" id="AWR86293.1"/>
    </source>
</evidence>
<dbReference type="SUPFAM" id="SSF46689">
    <property type="entry name" value="Homeodomain-like"/>
    <property type="match status" value="1"/>
</dbReference>
<dbReference type="EMBL" id="CP021130">
    <property type="protein sequence ID" value="AWR86293.1"/>
    <property type="molecule type" value="Genomic_DNA"/>
</dbReference>
<dbReference type="EMBL" id="CP021130">
    <property type="protein sequence ID" value="AWR86021.1"/>
    <property type="molecule type" value="Genomic_DNA"/>
</dbReference>
<dbReference type="PANTHER" id="PTHR47515">
    <property type="entry name" value="LOW CALCIUM RESPONSE LOCUS PROTEIN T"/>
    <property type="match status" value="1"/>
</dbReference>
<dbReference type="EMBL" id="CP021130">
    <property type="protein sequence ID" value="AWR86139.1"/>
    <property type="molecule type" value="Genomic_DNA"/>
</dbReference>
<keyword evidence="18" id="KW-1185">Reference proteome</keyword>
<evidence type="ECO:0000313" key="11">
    <source>
        <dbReference type="EMBL" id="AWR86559.1"/>
    </source>
</evidence>
<dbReference type="SUPFAM" id="SSF53098">
    <property type="entry name" value="Ribonuclease H-like"/>
    <property type="match status" value="1"/>
</dbReference>
<dbReference type="PROSITE" id="PS50994">
    <property type="entry name" value="INTEGRASE"/>
    <property type="match status" value="1"/>
</dbReference>
<protein>
    <submittedName>
        <fullName evidence="5 14">Integrase</fullName>
    </submittedName>
</protein>
<evidence type="ECO:0000313" key="2">
    <source>
        <dbReference type="EMBL" id="AWR85564.1"/>
    </source>
</evidence>
<dbReference type="EMBL" id="CP021130">
    <property type="protein sequence ID" value="AWR85564.1"/>
    <property type="molecule type" value="Genomic_DNA"/>
</dbReference>
<gene>
    <name evidence="2" type="ORF">Mtai_v1c03150</name>
    <name evidence="3" type="ORF">Mtai_v1c03230</name>
    <name evidence="4" type="ORF">Mtai_v1c05120</name>
    <name evidence="5" type="ORF">Mtai_v1c06410</name>
    <name evidence="6" type="ORF">Mtai_v1c07770</name>
    <name evidence="7" type="ORF">Mtai_v1c08950</name>
    <name evidence="8" type="ORF">Mtai_v1c09460</name>
    <name evidence="9" type="ORF">Mtai_v1c10490</name>
    <name evidence="10" type="ORF">Mtai_v1c10580</name>
    <name evidence="11" type="ORF">Mtai_v1c13170</name>
    <name evidence="12" type="ORF">Mtai_v1c14930</name>
    <name evidence="13" type="ORF">Mtai_v1c15910</name>
    <name evidence="14" type="ORF">Mtai_v1c17360</name>
    <name evidence="15" type="ORF">Mtai_v1c23290</name>
    <name evidence="16" type="ORF">Mtai_v1c25930</name>
    <name evidence="17" type="ORF">Mtai_v1c28260</name>
</gene>